<keyword evidence="5" id="KW-0391">Immunity</keyword>
<evidence type="ECO:0000256" key="5">
    <source>
        <dbReference type="ARBA" id="ARBA00022859"/>
    </source>
</evidence>
<dbReference type="Gene3D" id="3.40.50.300">
    <property type="entry name" value="P-loop containing nucleotide triphosphate hydrolases"/>
    <property type="match status" value="1"/>
</dbReference>
<dbReference type="PRINTS" id="PR00195">
    <property type="entry name" value="DYNAMIN"/>
</dbReference>
<evidence type="ECO:0000256" key="7">
    <source>
        <dbReference type="ARBA" id="ARBA00039833"/>
    </source>
</evidence>
<evidence type="ECO:0000256" key="4">
    <source>
        <dbReference type="ARBA" id="ARBA00022741"/>
    </source>
</evidence>
<dbReference type="InterPro" id="IPR001401">
    <property type="entry name" value="Dynamin_GTPase"/>
</dbReference>
<dbReference type="GO" id="GO:0005634">
    <property type="term" value="C:nucleus"/>
    <property type="evidence" value="ECO:0007669"/>
    <property type="project" value="TreeGrafter"/>
</dbReference>
<reference evidence="11" key="3">
    <citation type="submission" date="2025-09" db="UniProtKB">
        <authorList>
            <consortium name="Ensembl"/>
        </authorList>
    </citation>
    <scope>IDENTIFICATION</scope>
</reference>
<keyword evidence="6" id="KW-0342">GTP-binding</keyword>
<dbReference type="Proteomes" id="UP000694554">
    <property type="component" value="Chromosome 4"/>
</dbReference>
<keyword evidence="12" id="KW-1185">Reference proteome</keyword>
<dbReference type="GO" id="GO:0005886">
    <property type="term" value="C:plasma membrane"/>
    <property type="evidence" value="ECO:0007669"/>
    <property type="project" value="TreeGrafter"/>
</dbReference>
<evidence type="ECO:0000256" key="1">
    <source>
        <dbReference type="ARBA" id="ARBA00004397"/>
    </source>
</evidence>
<dbReference type="PANTHER" id="PTHR11566">
    <property type="entry name" value="DYNAMIN"/>
    <property type="match status" value="1"/>
</dbReference>
<keyword evidence="4" id="KW-0547">Nucleotide-binding</keyword>
<reference evidence="11" key="1">
    <citation type="submission" date="2019-08" db="EMBL/GenBank/DDBJ databases">
        <title>Phocoena sinus (Vaquita) genome, mPhoSin1, primary haplotype.</title>
        <authorList>
            <person name="Morin P."/>
            <person name="Mountcastle J."/>
            <person name="Fungtammasan C."/>
            <person name="Rhie A."/>
            <person name="Rojas-Bracho L."/>
            <person name="Smith C.R."/>
            <person name="Taylor B.L."/>
            <person name="Gulland F.M.D."/>
            <person name="Musser W."/>
            <person name="Houck M."/>
            <person name="Haase B."/>
            <person name="Paez S."/>
            <person name="Howe K."/>
            <person name="Torrance J."/>
            <person name="Formenti G."/>
            <person name="Phillippy A."/>
            <person name="Ryder O."/>
            <person name="Jarvis E.D."/>
            <person name="Fedrigo O."/>
        </authorList>
    </citation>
    <scope>NUCLEOTIDE SEQUENCE [LARGE SCALE GENOMIC DNA]</scope>
</reference>
<dbReference type="GO" id="GO:0051607">
    <property type="term" value="P:defense response to virus"/>
    <property type="evidence" value="ECO:0007669"/>
    <property type="project" value="TreeGrafter"/>
</dbReference>
<sequence length="271" mass="29927">MDLRNNLYNQYEEKVRPCIDLIDSLQALGVEQGLALPAIAVTGDQSSGKSSVLEALSGFALPRGSDKLCWASLLRAERGKVSFQDKETEISNASQVEKEISEAQVAIAGKGMGISHELINLEVTSPHVPDLTLIGLPGITRIAVGNQPANTEYQIKSLIRKYILKQETINLVVVPANVDITTMEALCMAQEVDLQGQDHSLWVAGILTKPDLVDKSTEDKVVDVVRNLVFHLKKGYMIIKCWGQQDIQHQLSLTKALQKEQDFFGNHAHFR</sequence>
<dbReference type="InterPro" id="IPR045063">
    <property type="entry name" value="Dynamin_N"/>
</dbReference>
<evidence type="ECO:0000256" key="9">
    <source>
        <dbReference type="ARBA" id="ARBA00043055"/>
    </source>
</evidence>
<protein>
    <recommendedName>
        <fullName evidence="7">Interferon-induced GTP-binding protein Mx1</fullName>
    </recommendedName>
    <alternativeName>
        <fullName evidence="9">Myxoma resistance protein 1</fullName>
    </alternativeName>
    <alternativeName>
        <fullName evidence="8">Myxovirus resistance protein 1</fullName>
    </alternativeName>
</protein>
<name>A0A8C9BFY0_PHOSS</name>
<dbReference type="GO" id="GO:0005789">
    <property type="term" value="C:endoplasmic reticulum membrane"/>
    <property type="evidence" value="ECO:0007669"/>
    <property type="project" value="UniProtKB-SubCell"/>
</dbReference>
<dbReference type="SMART" id="SM00053">
    <property type="entry name" value="DYNc"/>
    <property type="match status" value="1"/>
</dbReference>
<dbReference type="GeneTree" id="ENSGT00940000155686"/>
<dbReference type="GO" id="GO:0005525">
    <property type="term" value="F:GTP binding"/>
    <property type="evidence" value="ECO:0007669"/>
    <property type="project" value="InterPro"/>
</dbReference>
<evidence type="ECO:0000313" key="12">
    <source>
        <dbReference type="Proteomes" id="UP000694554"/>
    </source>
</evidence>
<reference evidence="11" key="2">
    <citation type="submission" date="2025-08" db="UniProtKB">
        <authorList>
            <consortium name="Ensembl"/>
        </authorList>
    </citation>
    <scope>IDENTIFICATION</scope>
</reference>
<dbReference type="AlphaFoldDB" id="A0A8C9BFY0"/>
<dbReference type="Ensembl" id="ENSPSNT00000006158.1">
    <property type="protein sequence ID" value="ENSPSNP00000005410.1"/>
    <property type="gene ID" value="ENSPSNG00000004017.1"/>
</dbReference>
<dbReference type="GO" id="GO:0045087">
    <property type="term" value="P:innate immune response"/>
    <property type="evidence" value="ECO:0007669"/>
    <property type="project" value="UniProtKB-KW"/>
</dbReference>
<evidence type="ECO:0000256" key="2">
    <source>
        <dbReference type="ARBA" id="ARBA00004556"/>
    </source>
</evidence>
<evidence type="ECO:0000259" key="10">
    <source>
        <dbReference type="PROSITE" id="PS51718"/>
    </source>
</evidence>
<dbReference type="InterPro" id="IPR027417">
    <property type="entry name" value="P-loop_NTPase"/>
</dbReference>
<dbReference type="Pfam" id="PF01031">
    <property type="entry name" value="Dynamin_M"/>
    <property type="match status" value="1"/>
</dbReference>
<dbReference type="GO" id="GO:0016185">
    <property type="term" value="P:synaptic vesicle budding from presynaptic endocytic zone membrane"/>
    <property type="evidence" value="ECO:0007669"/>
    <property type="project" value="TreeGrafter"/>
</dbReference>
<dbReference type="GO" id="GO:0005874">
    <property type="term" value="C:microtubule"/>
    <property type="evidence" value="ECO:0007669"/>
    <property type="project" value="TreeGrafter"/>
</dbReference>
<dbReference type="GO" id="GO:0031623">
    <property type="term" value="P:receptor internalization"/>
    <property type="evidence" value="ECO:0007669"/>
    <property type="project" value="TreeGrafter"/>
</dbReference>
<organism evidence="11 12">
    <name type="scientific">Phocoena sinus</name>
    <name type="common">Vaquita</name>
    <dbReference type="NCBI Taxonomy" id="42100"/>
    <lineage>
        <taxon>Eukaryota</taxon>
        <taxon>Metazoa</taxon>
        <taxon>Chordata</taxon>
        <taxon>Craniata</taxon>
        <taxon>Vertebrata</taxon>
        <taxon>Euteleostomi</taxon>
        <taxon>Mammalia</taxon>
        <taxon>Eutheria</taxon>
        <taxon>Laurasiatheria</taxon>
        <taxon>Artiodactyla</taxon>
        <taxon>Whippomorpha</taxon>
        <taxon>Cetacea</taxon>
        <taxon>Odontoceti</taxon>
        <taxon>Phocoenidae</taxon>
        <taxon>Phocoena</taxon>
    </lineage>
</organism>
<dbReference type="InterPro" id="IPR030381">
    <property type="entry name" value="G_DYNAMIN_dom"/>
</dbReference>
<dbReference type="GO" id="GO:0003924">
    <property type="term" value="F:GTPase activity"/>
    <property type="evidence" value="ECO:0007669"/>
    <property type="project" value="InterPro"/>
</dbReference>
<evidence type="ECO:0000256" key="3">
    <source>
        <dbReference type="ARBA" id="ARBA00022588"/>
    </source>
</evidence>
<evidence type="ECO:0000256" key="8">
    <source>
        <dbReference type="ARBA" id="ARBA00042029"/>
    </source>
</evidence>
<dbReference type="PANTHER" id="PTHR11566:SF217">
    <property type="entry name" value="INTERFERON-INDUCED GTP-BINDING PROTEIN MX1"/>
    <property type="match status" value="1"/>
</dbReference>
<dbReference type="SUPFAM" id="SSF52540">
    <property type="entry name" value="P-loop containing nucleoside triphosphate hydrolases"/>
    <property type="match status" value="1"/>
</dbReference>
<dbReference type="GO" id="GO:0048471">
    <property type="term" value="C:perinuclear region of cytoplasm"/>
    <property type="evidence" value="ECO:0007669"/>
    <property type="project" value="UniProtKB-SubCell"/>
</dbReference>
<proteinExistence type="predicted"/>
<dbReference type="CDD" id="cd08771">
    <property type="entry name" value="DLP_1"/>
    <property type="match status" value="1"/>
</dbReference>
<keyword evidence="3" id="KW-0399">Innate immunity</keyword>
<dbReference type="Pfam" id="PF00350">
    <property type="entry name" value="Dynamin_N"/>
    <property type="match status" value="1"/>
</dbReference>
<comment type="subcellular location">
    <subcellularLocation>
        <location evidence="2">Cytoplasm</location>
        <location evidence="2">Perinuclear region</location>
    </subcellularLocation>
    <subcellularLocation>
        <location evidence="1">Endoplasmic reticulum membrane</location>
        <topology evidence="1">Peripheral membrane protein</topology>
        <orientation evidence="1">Cytoplasmic side</orientation>
    </subcellularLocation>
</comment>
<feature type="domain" description="Dynamin-type G" evidence="10">
    <location>
        <begin position="33"/>
        <end position="271"/>
    </location>
</feature>
<dbReference type="PROSITE" id="PS51718">
    <property type="entry name" value="G_DYNAMIN_2"/>
    <property type="match status" value="1"/>
</dbReference>
<dbReference type="InterPro" id="IPR022812">
    <property type="entry name" value="Dynamin"/>
</dbReference>
<dbReference type="InterPro" id="IPR000375">
    <property type="entry name" value="Dynamin_stalk"/>
</dbReference>
<evidence type="ECO:0000256" key="6">
    <source>
        <dbReference type="ARBA" id="ARBA00023134"/>
    </source>
</evidence>
<evidence type="ECO:0000313" key="11">
    <source>
        <dbReference type="Ensembl" id="ENSPSNP00000005410.1"/>
    </source>
</evidence>
<dbReference type="GO" id="GO:0098793">
    <property type="term" value="C:presynapse"/>
    <property type="evidence" value="ECO:0007669"/>
    <property type="project" value="GOC"/>
</dbReference>
<dbReference type="GO" id="GO:0008017">
    <property type="term" value="F:microtubule binding"/>
    <property type="evidence" value="ECO:0007669"/>
    <property type="project" value="TreeGrafter"/>
</dbReference>
<accession>A0A8C9BFY0</accession>